<dbReference type="KEGG" id="nneo:PQG83_08360"/>
<dbReference type="RefSeq" id="WP_312748439.1">
    <property type="nucleotide sequence ID" value="NZ_CP116968.1"/>
</dbReference>
<accession>A0AA96GR16</accession>
<dbReference type="PANTHER" id="PTHR44688:SF16">
    <property type="entry name" value="DNA-BINDING TRANSCRIPTIONAL ACTIVATOR DEVR_DOSR"/>
    <property type="match status" value="1"/>
</dbReference>
<keyword evidence="6" id="KW-1185">Reference proteome</keyword>
<evidence type="ECO:0000313" key="6">
    <source>
        <dbReference type="Proteomes" id="UP001302494"/>
    </source>
</evidence>
<evidence type="ECO:0000256" key="3">
    <source>
        <dbReference type="ARBA" id="ARBA00023163"/>
    </source>
</evidence>
<dbReference type="PRINTS" id="PR00038">
    <property type="entry name" value="HTHLUXR"/>
</dbReference>
<dbReference type="AlphaFoldDB" id="A0AA96GR16"/>
<name>A0AA96GR16_9BACT</name>
<keyword evidence="1" id="KW-0805">Transcription regulation</keyword>
<dbReference type="SUPFAM" id="SSF46894">
    <property type="entry name" value="C-terminal effector domain of the bipartite response regulators"/>
    <property type="match status" value="1"/>
</dbReference>
<dbReference type="GO" id="GO:0003677">
    <property type="term" value="F:DNA binding"/>
    <property type="evidence" value="ECO:0007669"/>
    <property type="project" value="UniProtKB-KW"/>
</dbReference>
<protein>
    <submittedName>
        <fullName evidence="5">LuxR C-terminal-related transcriptional regulator</fullName>
    </submittedName>
</protein>
<reference evidence="5 6" key="1">
    <citation type="submission" date="2023-01" db="EMBL/GenBank/DDBJ databases">
        <title>Cultivation and genomic characterization of new, ubiquitous marine nitrite-oxidizing bacteria from the Nitrospirales.</title>
        <authorList>
            <person name="Mueller A.J."/>
            <person name="Daebeler A."/>
            <person name="Herbold C.W."/>
            <person name="Kirkegaard R.H."/>
            <person name="Daims H."/>
        </authorList>
    </citation>
    <scope>NUCLEOTIDE SEQUENCE [LARGE SCALE GENOMIC DNA]</scope>
    <source>
        <strain evidence="5 6">DK</strain>
    </source>
</reference>
<dbReference type="SMART" id="SM00421">
    <property type="entry name" value="HTH_LUXR"/>
    <property type="match status" value="1"/>
</dbReference>
<dbReference type="Gene3D" id="1.10.10.10">
    <property type="entry name" value="Winged helix-like DNA-binding domain superfamily/Winged helix DNA-binding domain"/>
    <property type="match status" value="1"/>
</dbReference>
<evidence type="ECO:0000313" key="5">
    <source>
        <dbReference type="EMBL" id="WNM63753.1"/>
    </source>
</evidence>
<dbReference type="InterPro" id="IPR016032">
    <property type="entry name" value="Sig_transdc_resp-reg_C-effctor"/>
</dbReference>
<dbReference type="PANTHER" id="PTHR44688">
    <property type="entry name" value="DNA-BINDING TRANSCRIPTIONAL ACTIVATOR DEVR_DOSR"/>
    <property type="match status" value="1"/>
</dbReference>
<sequence length="213" mass="23973">MSRRSIGIPCTTVPKSTQGNGLSRLQEIADRRSIPGVLLFSGSGDVLFMNAEAETLSRQIMGDAYDAEARGVWPADVLELCDSLRILLANPENQLVEGQHELRRVTGDVKSPVLLRGFPLAAHTEKDEACMLIIMEKIGRERRVVSNQAKEQYRLTSREVEIVKYISEGWTNKEIARHLEISEHTVKEHVRHLLKKTKTTTRTGILAQIFQDT</sequence>
<keyword evidence="3" id="KW-0804">Transcription</keyword>
<dbReference type="PROSITE" id="PS00622">
    <property type="entry name" value="HTH_LUXR_1"/>
    <property type="match status" value="1"/>
</dbReference>
<proteinExistence type="predicted"/>
<dbReference type="EMBL" id="CP116968">
    <property type="protein sequence ID" value="WNM63753.1"/>
    <property type="molecule type" value="Genomic_DNA"/>
</dbReference>
<feature type="domain" description="HTH luxR-type" evidence="4">
    <location>
        <begin position="148"/>
        <end position="213"/>
    </location>
</feature>
<dbReference type="Proteomes" id="UP001302494">
    <property type="component" value="Chromosome"/>
</dbReference>
<evidence type="ECO:0000256" key="2">
    <source>
        <dbReference type="ARBA" id="ARBA00023125"/>
    </source>
</evidence>
<dbReference type="Pfam" id="PF00196">
    <property type="entry name" value="GerE"/>
    <property type="match status" value="1"/>
</dbReference>
<dbReference type="InterPro" id="IPR036388">
    <property type="entry name" value="WH-like_DNA-bd_sf"/>
</dbReference>
<dbReference type="PROSITE" id="PS50043">
    <property type="entry name" value="HTH_LUXR_2"/>
    <property type="match status" value="1"/>
</dbReference>
<evidence type="ECO:0000256" key="1">
    <source>
        <dbReference type="ARBA" id="ARBA00023015"/>
    </source>
</evidence>
<evidence type="ECO:0000259" key="4">
    <source>
        <dbReference type="PROSITE" id="PS50043"/>
    </source>
</evidence>
<organism evidence="5 6">
    <name type="scientific">Candidatus Nitrospira neomarina</name>
    <dbReference type="NCBI Taxonomy" id="3020899"/>
    <lineage>
        <taxon>Bacteria</taxon>
        <taxon>Pseudomonadati</taxon>
        <taxon>Nitrospirota</taxon>
        <taxon>Nitrospiria</taxon>
        <taxon>Nitrospirales</taxon>
        <taxon>Nitrospiraceae</taxon>
        <taxon>Nitrospira</taxon>
    </lineage>
</organism>
<dbReference type="InterPro" id="IPR000792">
    <property type="entry name" value="Tscrpt_reg_LuxR_C"/>
</dbReference>
<gene>
    <name evidence="5" type="ORF">PQG83_08360</name>
</gene>
<dbReference type="CDD" id="cd06170">
    <property type="entry name" value="LuxR_C_like"/>
    <property type="match status" value="1"/>
</dbReference>
<keyword evidence="2" id="KW-0238">DNA-binding</keyword>
<dbReference type="GO" id="GO:0006355">
    <property type="term" value="P:regulation of DNA-templated transcription"/>
    <property type="evidence" value="ECO:0007669"/>
    <property type="project" value="InterPro"/>
</dbReference>